<reference evidence="20" key="1">
    <citation type="submission" date="2023-07" db="EMBL/GenBank/DDBJ databases">
        <title>A draft genome of Kazachstania heterogenica Y-27499.</title>
        <authorList>
            <person name="Donic C."/>
            <person name="Kralova J.S."/>
            <person name="Fidel L."/>
            <person name="Ben-Dor S."/>
            <person name="Jung S."/>
        </authorList>
    </citation>
    <scope>NUCLEOTIDE SEQUENCE [LARGE SCALE GENOMIC DNA]</scope>
    <source>
        <strain evidence="20">Y27499</strain>
    </source>
</reference>
<dbReference type="InterPro" id="IPR014721">
    <property type="entry name" value="Ribsml_uS5_D2-typ_fold_subgr"/>
</dbReference>
<dbReference type="AlphaFoldDB" id="A0AAN7ZX46"/>
<accession>A0AAN7ZX46</accession>
<dbReference type="InterPro" id="IPR005935">
    <property type="entry name" value="Mev_decarb"/>
</dbReference>
<keyword evidence="7 15" id="KW-0752">Steroid biosynthesis</keyword>
<sequence>MAIYSVSATAPVNIATLKYWGKRDVSLNLPTNSSISVTLSQDDLRTLTTAATSDTFEEDTLWLNGKLESLQSKRTQDCLHDLRQLRAQLEDEDKTLPPMSKWKLHLVSENNFPTAAGLASSAAGFAALVVAVAKLYQLPQSMSELSKIARKGSGSACRSLFGGYVAWEMGELKDGTDSKAVQVLEKDQWPDMKALILVVSDIKKDVSSTKGMQLTVATSDLFQHRIAKVVPERFISMKEAIKNKDFNKFAELTMKDSNSFHSTCLDSYPPIFYINDTSKRIINLCHLINTFYETNIVAYTFDAGPNAVLYYLKENEDKLLSILNEICSNITGWNDKFSKEQTENWSNTYDKKLKNHFESFIVNYRDDIDKHVTRVIATQVGSGPQSTEESLIDEVTGLPK</sequence>
<evidence type="ECO:0000256" key="10">
    <source>
        <dbReference type="ARBA" id="ARBA00023166"/>
    </source>
</evidence>
<evidence type="ECO:0000256" key="13">
    <source>
        <dbReference type="ARBA" id="ARBA00048416"/>
    </source>
</evidence>
<dbReference type="GO" id="GO:0004163">
    <property type="term" value="F:diphosphomevalonate decarboxylase activity"/>
    <property type="evidence" value="ECO:0007669"/>
    <property type="project" value="UniProtKB-UniRule"/>
</dbReference>
<dbReference type="EMBL" id="JAWIZZ010000053">
    <property type="protein sequence ID" value="KAK5778231.1"/>
    <property type="molecule type" value="Genomic_DNA"/>
</dbReference>
<dbReference type="FunFam" id="3.30.70.890:FF:000005">
    <property type="entry name" value="Diphosphomevalonate decarboxylase"/>
    <property type="match status" value="1"/>
</dbReference>
<keyword evidence="4 15" id="KW-0444">Lipid biosynthesis</keyword>
<protein>
    <recommendedName>
        <fullName evidence="3 14">Diphosphomevalonate decarboxylase</fullName>
        <ecNumber evidence="3 14">4.1.1.33</ecNumber>
    </recommendedName>
</protein>
<keyword evidence="8 15" id="KW-0756">Sterol biosynthesis</keyword>
<dbReference type="SUPFAM" id="SSF55060">
    <property type="entry name" value="GHMP Kinase, C-terminal domain"/>
    <property type="match status" value="1"/>
</dbReference>
<dbReference type="PIRSF" id="PIRSF015950">
    <property type="entry name" value="Mev_P_decrbx"/>
    <property type="match status" value="1"/>
</dbReference>
<evidence type="ECO:0000256" key="1">
    <source>
        <dbReference type="ARBA" id="ARBA00005055"/>
    </source>
</evidence>
<dbReference type="Pfam" id="PF18376">
    <property type="entry name" value="MDD_C"/>
    <property type="match status" value="1"/>
</dbReference>
<evidence type="ECO:0000256" key="2">
    <source>
        <dbReference type="ARBA" id="ARBA00008831"/>
    </source>
</evidence>
<feature type="domain" description="Mvd1 C-terminal" evidence="17">
    <location>
        <begin position="194"/>
        <end position="386"/>
    </location>
</feature>
<evidence type="ECO:0000256" key="4">
    <source>
        <dbReference type="ARBA" id="ARBA00022516"/>
    </source>
</evidence>
<comment type="pathway">
    <text evidence="1 15">Isoprenoid biosynthesis; isopentenyl diphosphate biosynthesis via mevalonate pathway; isopentenyl diphosphate from (R)-mevalonate: step 3/3.</text>
</comment>
<dbReference type="PANTHER" id="PTHR10977">
    <property type="entry name" value="DIPHOSPHOMEVALONATE DECARBOXYLASE"/>
    <property type="match status" value="1"/>
</dbReference>
<keyword evidence="9 14" id="KW-0443">Lipid metabolism</keyword>
<comment type="catalytic activity">
    <reaction evidence="13">
        <text>(R)-5-diphosphomevalonate + ATP = isopentenyl diphosphate + ADP + phosphate + CO2</text>
        <dbReference type="Rhea" id="RHEA:23732"/>
        <dbReference type="ChEBI" id="CHEBI:16526"/>
        <dbReference type="ChEBI" id="CHEBI:30616"/>
        <dbReference type="ChEBI" id="CHEBI:43474"/>
        <dbReference type="ChEBI" id="CHEBI:57557"/>
        <dbReference type="ChEBI" id="CHEBI:128769"/>
        <dbReference type="ChEBI" id="CHEBI:456216"/>
        <dbReference type="EC" id="4.1.1.33"/>
    </reaction>
    <physiologicalReaction direction="left-to-right" evidence="13">
        <dbReference type="Rhea" id="RHEA:23733"/>
    </physiologicalReaction>
</comment>
<feature type="region of interest" description="Disordered" evidence="16">
    <location>
        <begin position="380"/>
        <end position="400"/>
    </location>
</feature>
<evidence type="ECO:0000259" key="18">
    <source>
        <dbReference type="Pfam" id="PF22700"/>
    </source>
</evidence>
<evidence type="ECO:0000256" key="14">
    <source>
        <dbReference type="PIRNR" id="PIRNR015950"/>
    </source>
</evidence>
<dbReference type="EC" id="4.1.1.33" evidence="3 14"/>
<evidence type="ECO:0000256" key="15">
    <source>
        <dbReference type="RuleBase" id="RU363086"/>
    </source>
</evidence>
<dbReference type="Gene3D" id="3.30.70.890">
    <property type="entry name" value="GHMP kinase, C-terminal domain"/>
    <property type="match status" value="1"/>
</dbReference>
<keyword evidence="12 14" id="KW-0456">Lyase</keyword>
<dbReference type="FunFam" id="3.30.230.10:FF:000018">
    <property type="entry name" value="Diphosphomevalonate decarboxylase"/>
    <property type="match status" value="1"/>
</dbReference>
<evidence type="ECO:0000256" key="6">
    <source>
        <dbReference type="ARBA" id="ARBA00022840"/>
    </source>
</evidence>
<evidence type="ECO:0000256" key="16">
    <source>
        <dbReference type="SAM" id="MobiDB-lite"/>
    </source>
</evidence>
<dbReference type="InterPro" id="IPR053859">
    <property type="entry name" value="MVD-like_N"/>
</dbReference>
<evidence type="ECO:0000256" key="11">
    <source>
        <dbReference type="ARBA" id="ARBA00023221"/>
    </source>
</evidence>
<keyword evidence="20" id="KW-1185">Reference proteome</keyword>
<comment type="caution">
    <text evidence="19">The sequence shown here is derived from an EMBL/GenBank/DDBJ whole genome shotgun (WGS) entry which is preliminary data.</text>
</comment>
<dbReference type="Pfam" id="PF22700">
    <property type="entry name" value="MVD-like_N"/>
    <property type="match status" value="1"/>
</dbReference>
<evidence type="ECO:0000256" key="9">
    <source>
        <dbReference type="ARBA" id="ARBA00023098"/>
    </source>
</evidence>
<feature type="domain" description="Diphosphomevalonate decarboxylase-like N-terminal" evidence="18">
    <location>
        <begin position="10"/>
        <end position="179"/>
    </location>
</feature>
<dbReference type="Proteomes" id="UP001306508">
    <property type="component" value="Unassembled WGS sequence"/>
</dbReference>
<evidence type="ECO:0000256" key="12">
    <source>
        <dbReference type="ARBA" id="ARBA00023239"/>
    </source>
</evidence>
<keyword evidence="5 14" id="KW-0547">Nucleotide-binding</keyword>
<evidence type="ECO:0000256" key="5">
    <source>
        <dbReference type="ARBA" id="ARBA00022741"/>
    </source>
</evidence>
<comment type="similarity">
    <text evidence="2 14 15">Belongs to the diphosphomevalonate decarboxylase family.</text>
</comment>
<evidence type="ECO:0000256" key="8">
    <source>
        <dbReference type="ARBA" id="ARBA00023011"/>
    </source>
</evidence>
<dbReference type="PANTHER" id="PTHR10977:SF3">
    <property type="entry name" value="DIPHOSPHOMEVALONATE DECARBOXYLASE"/>
    <property type="match status" value="1"/>
</dbReference>
<dbReference type="NCBIfam" id="TIGR01240">
    <property type="entry name" value="mevDPdecarb"/>
    <property type="match status" value="1"/>
</dbReference>
<organism evidence="19 20">
    <name type="scientific">Arxiozyma heterogenica</name>
    <dbReference type="NCBI Taxonomy" id="278026"/>
    <lineage>
        <taxon>Eukaryota</taxon>
        <taxon>Fungi</taxon>
        <taxon>Dikarya</taxon>
        <taxon>Ascomycota</taxon>
        <taxon>Saccharomycotina</taxon>
        <taxon>Saccharomycetes</taxon>
        <taxon>Saccharomycetales</taxon>
        <taxon>Saccharomycetaceae</taxon>
        <taxon>Arxiozyma</taxon>
    </lineage>
</organism>
<keyword evidence="11 15" id="KW-0753">Steroid metabolism</keyword>
<evidence type="ECO:0000259" key="17">
    <source>
        <dbReference type="Pfam" id="PF18376"/>
    </source>
</evidence>
<keyword evidence="10 15" id="KW-1207">Sterol metabolism</keyword>
<dbReference type="InterPro" id="IPR020568">
    <property type="entry name" value="Ribosomal_Su5_D2-typ_SF"/>
</dbReference>
<keyword evidence="6 14" id="KW-0067">ATP-binding</keyword>
<gene>
    <name evidence="19" type="ORF">RI543_003890</name>
</gene>
<evidence type="ECO:0000256" key="7">
    <source>
        <dbReference type="ARBA" id="ARBA00022955"/>
    </source>
</evidence>
<evidence type="ECO:0000256" key="3">
    <source>
        <dbReference type="ARBA" id="ARBA00012296"/>
    </source>
</evidence>
<dbReference type="InterPro" id="IPR036554">
    <property type="entry name" value="GHMP_kinase_C_sf"/>
</dbReference>
<evidence type="ECO:0000313" key="20">
    <source>
        <dbReference type="Proteomes" id="UP001306508"/>
    </source>
</evidence>
<dbReference type="InterPro" id="IPR029765">
    <property type="entry name" value="Mev_diP_decarb"/>
</dbReference>
<evidence type="ECO:0000313" key="19">
    <source>
        <dbReference type="EMBL" id="KAK5778231.1"/>
    </source>
</evidence>
<proteinExistence type="inferred from homology"/>
<dbReference type="SUPFAM" id="SSF54211">
    <property type="entry name" value="Ribosomal protein S5 domain 2-like"/>
    <property type="match status" value="1"/>
</dbReference>
<dbReference type="GO" id="GO:0016126">
    <property type="term" value="P:sterol biosynthetic process"/>
    <property type="evidence" value="ECO:0007669"/>
    <property type="project" value="UniProtKB-KW"/>
</dbReference>
<dbReference type="GO" id="GO:0005829">
    <property type="term" value="C:cytosol"/>
    <property type="evidence" value="ECO:0007669"/>
    <property type="project" value="InterPro"/>
</dbReference>
<dbReference type="InterPro" id="IPR041431">
    <property type="entry name" value="Mvd1_C"/>
</dbReference>
<feature type="compositionally biased region" description="Polar residues" evidence="16">
    <location>
        <begin position="380"/>
        <end position="389"/>
    </location>
</feature>
<dbReference type="Gene3D" id="3.30.230.10">
    <property type="match status" value="1"/>
</dbReference>
<dbReference type="GO" id="GO:0019287">
    <property type="term" value="P:isopentenyl diphosphate biosynthetic process, mevalonate pathway"/>
    <property type="evidence" value="ECO:0007669"/>
    <property type="project" value="UniProtKB-UniRule"/>
</dbReference>
<name>A0AAN7ZX46_9SACH</name>
<dbReference type="GO" id="GO:0005524">
    <property type="term" value="F:ATP binding"/>
    <property type="evidence" value="ECO:0007669"/>
    <property type="project" value="UniProtKB-UniRule"/>
</dbReference>